<gene>
    <name evidence="2" type="ORF">HS42.14</name>
</gene>
<accession>F2X7E8</accession>
<keyword evidence="1" id="KW-0812">Transmembrane</keyword>
<evidence type="ECO:0000313" key="2">
    <source>
        <dbReference type="EMBL" id="ADZ76318.1"/>
    </source>
</evidence>
<proteinExistence type="predicted"/>
<name>F2X7E8_CAMJU</name>
<dbReference type="Pfam" id="PF01501">
    <property type="entry name" value="Glyco_transf_8"/>
    <property type="match status" value="1"/>
</dbReference>
<dbReference type="EMBL" id="HQ343274">
    <property type="protein sequence ID" value="ADZ76318.1"/>
    <property type="molecule type" value="Genomic_DNA"/>
</dbReference>
<feature type="transmembrane region" description="Helical" evidence="1">
    <location>
        <begin position="21"/>
        <end position="41"/>
    </location>
</feature>
<dbReference type="SUPFAM" id="SSF53448">
    <property type="entry name" value="Nucleotide-diphospho-sugar transferases"/>
    <property type="match status" value="1"/>
</dbReference>
<keyword evidence="1" id="KW-0472">Membrane</keyword>
<evidence type="ECO:0000256" key="1">
    <source>
        <dbReference type="SAM" id="Phobius"/>
    </source>
</evidence>
<dbReference type="InterPro" id="IPR002495">
    <property type="entry name" value="Glyco_trans_8"/>
</dbReference>
<keyword evidence="1" id="KW-1133">Transmembrane helix</keyword>
<protein>
    <submittedName>
        <fullName evidence="2">Putative sugar transferase</fullName>
    </submittedName>
</protein>
<sequence>MKGLMIMNNFYDKKIKKKEALLIMAATHDYLFAVANVLIGLKKYSQNMFDDIIIYTDKNAKEQDKNAICKIFSDIIFKEYTFQISNLEDRERLKYFSNMPYARFEMLTYLDRYKKVVWFDSDFLIVDDIRGLLNYGKTGISMSLDLYPYPTNHSIRDFFIDEIDEIDMNATAYASGLIIFSDALKNPLEIRKYLYQKLEQYSSKLKYAEQGILQMMIEKFDLKVDIFPKDIYHVFSYENKNNAKLIHLLGYNKPWKVYLGSAYDEWYDNHKEWINLGGTEAFTFVELLKLNKEEFFNSLDLYSSYKNQFYFFGDKRYQNLLFFQYELNSKCSGAVLLVKSHLSYKIGNAIVNTRPYKLPFVIVKIFVFHIFSKLIFKSIININPTLNKLKLEQYDDYLDALQIKESHLYKIGAMFLKNPLYFLKNRATKNKF</sequence>
<dbReference type="Gene3D" id="3.90.550.10">
    <property type="entry name" value="Spore Coat Polysaccharide Biosynthesis Protein SpsA, Chain A"/>
    <property type="match status" value="1"/>
</dbReference>
<organism evidence="2">
    <name type="scientific">Campylobacter jejuni subsp. jejuni</name>
    <dbReference type="NCBI Taxonomy" id="32022"/>
    <lineage>
        <taxon>Bacteria</taxon>
        <taxon>Pseudomonadati</taxon>
        <taxon>Campylobacterota</taxon>
        <taxon>Epsilonproteobacteria</taxon>
        <taxon>Campylobacterales</taxon>
        <taxon>Campylobacteraceae</taxon>
        <taxon>Campylobacter</taxon>
    </lineage>
</organism>
<reference evidence="2" key="1">
    <citation type="journal article" date="2011" name="J. Clin. Microbiol.">
        <title>Discrimination of Major Capsular Types of Campylobacter jejuni by Multiplex PCR.</title>
        <authorList>
            <person name="Poly F."/>
            <person name="Serichatalergs O."/>
            <person name="Schulman M."/>
            <person name="Ju J."/>
            <person name="Cates C.N."/>
            <person name="Kanipes M."/>
            <person name="Mason C."/>
            <person name="Guerry P."/>
        </authorList>
    </citation>
    <scope>NUCLEOTIDE SEQUENCE</scope>
    <source>
        <strain evidence="2">ATCC 43461</strain>
    </source>
</reference>
<dbReference type="AlphaFoldDB" id="F2X7E8"/>
<dbReference type="InterPro" id="IPR029044">
    <property type="entry name" value="Nucleotide-diphossugar_trans"/>
</dbReference>
<keyword evidence="2" id="KW-0808">Transferase</keyword>
<dbReference type="GO" id="GO:0016757">
    <property type="term" value="F:glycosyltransferase activity"/>
    <property type="evidence" value="ECO:0007669"/>
    <property type="project" value="InterPro"/>
</dbReference>